<protein>
    <recommendedName>
        <fullName evidence="5">Helicase ATP-binding domain-containing protein</fullName>
    </recommendedName>
</protein>
<dbReference type="EMBL" id="VEPZ02001172">
    <property type="protein sequence ID" value="KAE8689301.1"/>
    <property type="molecule type" value="Genomic_DNA"/>
</dbReference>
<evidence type="ECO:0000259" key="5">
    <source>
        <dbReference type="PROSITE" id="PS51192"/>
    </source>
</evidence>
<feature type="domain" description="Helicase ATP-binding" evidence="5">
    <location>
        <begin position="19"/>
        <end position="101"/>
    </location>
</feature>
<evidence type="ECO:0000256" key="2">
    <source>
        <dbReference type="ARBA" id="ARBA00022801"/>
    </source>
</evidence>
<dbReference type="GO" id="GO:0005829">
    <property type="term" value="C:cytosol"/>
    <property type="evidence" value="ECO:0007669"/>
    <property type="project" value="TreeGrafter"/>
</dbReference>
<evidence type="ECO:0000256" key="3">
    <source>
        <dbReference type="ARBA" id="ARBA00022806"/>
    </source>
</evidence>
<keyword evidence="2" id="KW-0378">Hydrolase</keyword>
<accession>A0A6A2ZBE9</accession>
<dbReference type="Gene3D" id="3.40.50.300">
    <property type="entry name" value="P-loop containing nucleotide triphosphate hydrolases"/>
    <property type="match status" value="1"/>
</dbReference>
<comment type="caution">
    <text evidence="6">The sequence shown here is derived from an EMBL/GenBank/DDBJ whole genome shotgun (WGS) entry which is preliminary data.</text>
</comment>
<sequence length="101" mass="11245">MLPSLRRPHYPDEHHSCMYTLALTGRDICGSAVTSSGKTVAYALPTLERLLFHPKRVSAIRVLILAPARELVVQVRSMIEKLAQYTDIRCCLIVGGLSLRV</sequence>
<organism evidence="6 7">
    <name type="scientific">Hibiscus syriacus</name>
    <name type="common">Rose of Sharon</name>
    <dbReference type="NCBI Taxonomy" id="106335"/>
    <lineage>
        <taxon>Eukaryota</taxon>
        <taxon>Viridiplantae</taxon>
        <taxon>Streptophyta</taxon>
        <taxon>Embryophyta</taxon>
        <taxon>Tracheophyta</taxon>
        <taxon>Spermatophyta</taxon>
        <taxon>Magnoliopsida</taxon>
        <taxon>eudicotyledons</taxon>
        <taxon>Gunneridae</taxon>
        <taxon>Pentapetalae</taxon>
        <taxon>rosids</taxon>
        <taxon>malvids</taxon>
        <taxon>Malvales</taxon>
        <taxon>Malvaceae</taxon>
        <taxon>Malvoideae</taxon>
        <taxon>Hibiscus</taxon>
    </lineage>
</organism>
<proteinExistence type="predicted"/>
<evidence type="ECO:0000256" key="4">
    <source>
        <dbReference type="ARBA" id="ARBA00022840"/>
    </source>
</evidence>
<evidence type="ECO:0000313" key="6">
    <source>
        <dbReference type="EMBL" id="KAE8689301.1"/>
    </source>
</evidence>
<keyword evidence="7" id="KW-1185">Reference proteome</keyword>
<dbReference type="PANTHER" id="PTHR47959">
    <property type="entry name" value="ATP-DEPENDENT RNA HELICASE RHLE-RELATED"/>
    <property type="match status" value="1"/>
</dbReference>
<dbReference type="GO" id="GO:0016787">
    <property type="term" value="F:hydrolase activity"/>
    <property type="evidence" value="ECO:0007669"/>
    <property type="project" value="UniProtKB-KW"/>
</dbReference>
<keyword evidence="1" id="KW-0547">Nucleotide-binding</keyword>
<dbReference type="SUPFAM" id="SSF52540">
    <property type="entry name" value="P-loop containing nucleoside triphosphate hydrolases"/>
    <property type="match status" value="1"/>
</dbReference>
<dbReference type="AlphaFoldDB" id="A0A6A2ZBE9"/>
<keyword evidence="4" id="KW-0067">ATP-binding</keyword>
<dbReference type="InterPro" id="IPR027417">
    <property type="entry name" value="P-loop_NTPase"/>
</dbReference>
<dbReference type="InterPro" id="IPR011545">
    <property type="entry name" value="DEAD/DEAH_box_helicase_dom"/>
</dbReference>
<name>A0A6A2ZBE9_HIBSY</name>
<evidence type="ECO:0000256" key="1">
    <source>
        <dbReference type="ARBA" id="ARBA00022741"/>
    </source>
</evidence>
<dbReference type="GO" id="GO:0003724">
    <property type="term" value="F:RNA helicase activity"/>
    <property type="evidence" value="ECO:0007669"/>
    <property type="project" value="TreeGrafter"/>
</dbReference>
<dbReference type="Proteomes" id="UP000436088">
    <property type="component" value="Unassembled WGS sequence"/>
</dbReference>
<dbReference type="PANTHER" id="PTHR47959:SF14">
    <property type="entry name" value="DEAD-BOX ATP-DEPENDENT RNA HELICASE 28"/>
    <property type="match status" value="1"/>
</dbReference>
<dbReference type="InterPro" id="IPR050079">
    <property type="entry name" value="DEAD_box_RNA_helicase"/>
</dbReference>
<reference evidence="6" key="1">
    <citation type="submission" date="2019-09" db="EMBL/GenBank/DDBJ databases">
        <title>Draft genome information of white flower Hibiscus syriacus.</title>
        <authorList>
            <person name="Kim Y.-M."/>
        </authorList>
    </citation>
    <scope>NUCLEOTIDE SEQUENCE [LARGE SCALE GENOMIC DNA]</scope>
    <source>
        <strain evidence="6">YM2019G1</strain>
    </source>
</reference>
<dbReference type="PROSITE" id="PS51192">
    <property type="entry name" value="HELICASE_ATP_BIND_1"/>
    <property type="match status" value="1"/>
</dbReference>
<dbReference type="Pfam" id="PF00270">
    <property type="entry name" value="DEAD"/>
    <property type="match status" value="1"/>
</dbReference>
<dbReference type="GO" id="GO:0005524">
    <property type="term" value="F:ATP binding"/>
    <property type="evidence" value="ECO:0007669"/>
    <property type="project" value="UniProtKB-KW"/>
</dbReference>
<dbReference type="InterPro" id="IPR014001">
    <property type="entry name" value="Helicase_ATP-bd"/>
</dbReference>
<keyword evidence="3" id="KW-0347">Helicase</keyword>
<gene>
    <name evidence="6" type="ORF">F3Y22_tig00110940pilonHSYRG00313</name>
</gene>
<dbReference type="GO" id="GO:0003676">
    <property type="term" value="F:nucleic acid binding"/>
    <property type="evidence" value="ECO:0007669"/>
    <property type="project" value="InterPro"/>
</dbReference>
<evidence type="ECO:0000313" key="7">
    <source>
        <dbReference type="Proteomes" id="UP000436088"/>
    </source>
</evidence>